<evidence type="ECO:0000313" key="8">
    <source>
        <dbReference type="EMBL" id="GJE64205.1"/>
    </source>
</evidence>
<feature type="transmembrane region" description="Helical" evidence="6">
    <location>
        <begin position="176"/>
        <end position="202"/>
    </location>
</feature>
<feature type="domain" description="ABC transmembrane type-1" evidence="7">
    <location>
        <begin position="47"/>
        <end position="233"/>
    </location>
</feature>
<dbReference type="SUPFAM" id="SSF161098">
    <property type="entry name" value="MetI-like"/>
    <property type="match status" value="1"/>
</dbReference>
<dbReference type="InterPro" id="IPR051204">
    <property type="entry name" value="ABC_transp_perm/SBD"/>
</dbReference>
<dbReference type="InterPro" id="IPR000515">
    <property type="entry name" value="MetI-like"/>
</dbReference>
<evidence type="ECO:0000256" key="6">
    <source>
        <dbReference type="RuleBase" id="RU363032"/>
    </source>
</evidence>
<dbReference type="Gene3D" id="1.10.3720.10">
    <property type="entry name" value="MetI-like"/>
    <property type="match status" value="1"/>
</dbReference>
<evidence type="ECO:0000256" key="3">
    <source>
        <dbReference type="ARBA" id="ARBA00022692"/>
    </source>
</evidence>
<protein>
    <recommendedName>
        <fullName evidence="7">ABC transmembrane type-1 domain-containing protein</fullName>
    </recommendedName>
</protein>
<gene>
    <name evidence="8" type="ORF">LNAOJCKE_1405</name>
</gene>
<dbReference type="Pfam" id="PF00528">
    <property type="entry name" value="BPD_transp_1"/>
    <property type="match status" value="1"/>
</dbReference>
<keyword evidence="4 6" id="KW-1133">Transmembrane helix</keyword>
<feature type="transmembrane region" description="Helical" evidence="6">
    <location>
        <begin position="50"/>
        <end position="72"/>
    </location>
</feature>
<dbReference type="InterPro" id="IPR035906">
    <property type="entry name" value="MetI-like_sf"/>
</dbReference>
<feature type="transmembrane region" description="Helical" evidence="6">
    <location>
        <begin position="84"/>
        <end position="107"/>
    </location>
</feature>
<feature type="transmembrane region" description="Helical" evidence="6">
    <location>
        <begin position="214"/>
        <end position="235"/>
    </location>
</feature>
<keyword evidence="9" id="KW-1185">Reference proteome</keyword>
<comment type="subcellular location">
    <subcellularLocation>
        <location evidence="1 6">Cell membrane</location>
        <topology evidence="1 6">Multi-pass membrane protein</topology>
    </subcellularLocation>
</comment>
<evidence type="ECO:0000259" key="7">
    <source>
        <dbReference type="PROSITE" id="PS50928"/>
    </source>
</evidence>
<keyword evidence="2 6" id="KW-0813">Transport</keyword>
<accession>A0ABQ4UEH8</accession>
<dbReference type="CDD" id="cd06261">
    <property type="entry name" value="TM_PBP2"/>
    <property type="match status" value="1"/>
</dbReference>
<dbReference type="PROSITE" id="PS50928">
    <property type="entry name" value="ABC_TM1"/>
    <property type="match status" value="1"/>
</dbReference>
<sequence length="244" mass="24158">MRRVSPGLGPLVLGLALAAASHPGVAALVGVGGANRPLATGRLAELALNHLLLAATGLAIVTVLGVGLGLIATRARFAAFRGSIDTLAAFVQAVPPVVVVALALPVLGFGGPPTLLALTAYGIMPTLRGTVGALDSVSREARESARAIGLTPVQVLVDVELPLAAPGLVETLRTALILAVSVTAVGALAGASTLGTPIVAGLQNQNIAAMLQGALATAALAFLGDGLLLAIAGWIQPDRQQKAA</sequence>
<evidence type="ECO:0000256" key="5">
    <source>
        <dbReference type="ARBA" id="ARBA00023136"/>
    </source>
</evidence>
<evidence type="ECO:0000313" key="9">
    <source>
        <dbReference type="Proteomes" id="UP001055039"/>
    </source>
</evidence>
<comment type="caution">
    <text evidence="8">The sequence shown here is derived from an EMBL/GenBank/DDBJ whole genome shotgun (WGS) entry which is preliminary data.</text>
</comment>
<evidence type="ECO:0000256" key="2">
    <source>
        <dbReference type="ARBA" id="ARBA00022448"/>
    </source>
</evidence>
<name>A0ABQ4UEH8_9HYPH</name>
<evidence type="ECO:0000256" key="1">
    <source>
        <dbReference type="ARBA" id="ARBA00004651"/>
    </source>
</evidence>
<evidence type="ECO:0000256" key="4">
    <source>
        <dbReference type="ARBA" id="ARBA00022989"/>
    </source>
</evidence>
<reference evidence="8" key="1">
    <citation type="journal article" date="2021" name="Front. Microbiol.">
        <title>Comprehensive Comparative Genomics and Phenotyping of Methylobacterium Species.</title>
        <authorList>
            <person name="Alessa O."/>
            <person name="Ogura Y."/>
            <person name="Fujitani Y."/>
            <person name="Takami H."/>
            <person name="Hayashi T."/>
            <person name="Sahin N."/>
            <person name="Tani A."/>
        </authorList>
    </citation>
    <scope>NUCLEOTIDE SEQUENCE</scope>
    <source>
        <strain evidence="8">NBRC 15686</strain>
    </source>
</reference>
<dbReference type="Proteomes" id="UP001055039">
    <property type="component" value="Unassembled WGS sequence"/>
</dbReference>
<comment type="similarity">
    <text evidence="6">Belongs to the binding-protein-dependent transport system permease family.</text>
</comment>
<keyword evidence="3 6" id="KW-0812">Transmembrane</keyword>
<dbReference type="PANTHER" id="PTHR30177:SF32">
    <property type="entry name" value="GLYCINE BETAINE UPTAKE SYSTEM PERMEASE PROTEIN YEHW"/>
    <property type="match status" value="1"/>
</dbReference>
<keyword evidence="5 6" id="KW-0472">Membrane</keyword>
<dbReference type="EMBL" id="BPRC01000003">
    <property type="protein sequence ID" value="GJE64205.1"/>
    <property type="molecule type" value="Genomic_DNA"/>
</dbReference>
<proteinExistence type="inferred from homology"/>
<dbReference type="RefSeq" id="WP_238223494.1">
    <property type="nucleotide sequence ID" value="NZ_BAAADH010000106.1"/>
</dbReference>
<organism evidence="8 9">
    <name type="scientific">Methylorubrum aminovorans</name>
    <dbReference type="NCBI Taxonomy" id="269069"/>
    <lineage>
        <taxon>Bacteria</taxon>
        <taxon>Pseudomonadati</taxon>
        <taxon>Pseudomonadota</taxon>
        <taxon>Alphaproteobacteria</taxon>
        <taxon>Hyphomicrobiales</taxon>
        <taxon>Methylobacteriaceae</taxon>
        <taxon>Methylorubrum</taxon>
    </lineage>
</organism>
<reference evidence="8" key="2">
    <citation type="submission" date="2021-08" db="EMBL/GenBank/DDBJ databases">
        <authorList>
            <person name="Tani A."/>
            <person name="Ola A."/>
            <person name="Ogura Y."/>
            <person name="Katsura K."/>
            <person name="Hayashi T."/>
        </authorList>
    </citation>
    <scope>NUCLEOTIDE SEQUENCE</scope>
    <source>
        <strain evidence="8">NBRC 15686</strain>
    </source>
</reference>
<dbReference type="PANTHER" id="PTHR30177">
    <property type="entry name" value="GLYCINE BETAINE/L-PROLINE TRANSPORT SYSTEM PERMEASE PROTEIN PROW"/>
    <property type="match status" value="1"/>
</dbReference>